<dbReference type="InterPro" id="IPR041489">
    <property type="entry name" value="PDZ_6"/>
</dbReference>
<dbReference type="Pfam" id="PF03572">
    <property type="entry name" value="Peptidase_S41"/>
    <property type="match status" value="1"/>
</dbReference>
<dbReference type="PANTHER" id="PTHR32060">
    <property type="entry name" value="TAIL-SPECIFIC PROTEASE"/>
    <property type="match status" value="1"/>
</dbReference>
<dbReference type="Gene3D" id="3.30.750.44">
    <property type="match status" value="1"/>
</dbReference>
<dbReference type="Pfam" id="PF22694">
    <property type="entry name" value="CtpB_N-like"/>
    <property type="match status" value="1"/>
</dbReference>
<evidence type="ECO:0000313" key="8">
    <source>
        <dbReference type="EMBL" id="GGK00186.1"/>
    </source>
</evidence>
<dbReference type="InterPro" id="IPR001478">
    <property type="entry name" value="PDZ"/>
</dbReference>
<dbReference type="AlphaFoldDB" id="A0A8J3FEF1"/>
<keyword evidence="4 5" id="KW-0720">Serine protease</keyword>
<dbReference type="CDD" id="cd06782">
    <property type="entry name" value="cpPDZ_CPP-like"/>
    <property type="match status" value="1"/>
</dbReference>
<proteinExistence type="inferred from homology"/>
<dbReference type="InterPro" id="IPR004447">
    <property type="entry name" value="Peptidase_S41A"/>
</dbReference>
<evidence type="ECO:0000256" key="6">
    <source>
        <dbReference type="SAM" id="SignalP"/>
    </source>
</evidence>
<keyword evidence="9" id="KW-1185">Reference proteome</keyword>
<evidence type="ECO:0000256" key="5">
    <source>
        <dbReference type="RuleBase" id="RU004404"/>
    </source>
</evidence>
<dbReference type="Proteomes" id="UP000637720">
    <property type="component" value="Unassembled WGS sequence"/>
</dbReference>
<dbReference type="GO" id="GO:0008236">
    <property type="term" value="F:serine-type peptidase activity"/>
    <property type="evidence" value="ECO:0007669"/>
    <property type="project" value="UniProtKB-KW"/>
</dbReference>
<feature type="chain" id="PRO_5035234662" description="PDZ domain-containing protein" evidence="6">
    <location>
        <begin position="36"/>
        <end position="493"/>
    </location>
</feature>
<dbReference type="SMART" id="SM00245">
    <property type="entry name" value="TSPc"/>
    <property type="match status" value="1"/>
</dbReference>
<dbReference type="NCBIfam" id="TIGR00225">
    <property type="entry name" value="prc"/>
    <property type="match status" value="1"/>
</dbReference>
<protein>
    <recommendedName>
        <fullName evidence="7">PDZ domain-containing protein</fullName>
    </recommendedName>
</protein>
<dbReference type="SMART" id="SM00228">
    <property type="entry name" value="PDZ"/>
    <property type="match status" value="1"/>
</dbReference>
<name>A0A8J3FEF1_9BACI</name>
<comment type="caution">
    <text evidence="8">The sequence shown here is derived from an EMBL/GenBank/DDBJ whole genome shotgun (WGS) entry which is preliminary data.</text>
</comment>
<evidence type="ECO:0000256" key="1">
    <source>
        <dbReference type="ARBA" id="ARBA00009179"/>
    </source>
</evidence>
<dbReference type="GO" id="GO:0007165">
    <property type="term" value="P:signal transduction"/>
    <property type="evidence" value="ECO:0007669"/>
    <property type="project" value="TreeGrafter"/>
</dbReference>
<dbReference type="Pfam" id="PF17820">
    <property type="entry name" value="PDZ_6"/>
    <property type="match status" value="1"/>
</dbReference>
<dbReference type="GO" id="GO:0030288">
    <property type="term" value="C:outer membrane-bounded periplasmic space"/>
    <property type="evidence" value="ECO:0007669"/>
    <property type="project" value="TreeGrafter"/>
</dbReference>
<dbReference type="InterPro" id="IPR036034">
    <property type="entry name" value="PDZ_sf"/>
</dbReference>
<keyword evidence="2 5" id="KW-0645">Protease</keyword>
<dbReference type="PROSITE" id="PS50106">
    <property type="entry name" value="PDZ"/>
    <property type="match status" value="1"/>
</dbReference>
<dbReference type="InterPro" id="IPR055210">
    <property type="entry name" value="CtpA/B_N"/>
</dbReference>
<dbReference type="Gene3D" id="3.90.226.10">
    <property type="entry name" value="2-enoyl-CoA Hydratase, Chain A, domain 1"/>
    <property type="match status" value="1"/>
</dbReference>
<dbReference type="SUPFAM" id="SSF50156">
    <property type="entry name" value="PDZ domain-like"/>
    <property type="match status" value="1"/>
</dbReference>
<gene>
    <name evidence="8" type="ORF">GCM10007043_12760</name>
</gene>
<sequence>MASCVRKGAKAMKRRWLAGALTLFLLLATMPVYHAADRVADGAARVQEILDLLSRHHVSGVSVKALEDGAIRGMLAVLKDPYTQYFTDEEWERFRQAVENEFVGIGITVRQEGARFFVERVVPQSPAAAGGLEAGDEIVAVDGKAASALSFEEFLARVRGPEGTAVTLTLRRGGRLLAPVTLTRKRIHLPDVEFTRMEGNIGYIRLATFGTQTGQAFANALRLLKQPPGMRALILDLRGNGGGLLKTARQIAAQFFPEGVLMYTKNRYGLEEAEWVRGGTAIGVPVMVLVDQGSASASEVLAGALRDNLPQHVKLIGTRTFGKGSVQNVVELKSGGVLKVTIEEYMTPKKRPVNHVGLQPDRVATGALAPVVAALREVQADAIRVVFTPERATVNNAPIFAGKDGLAEGGRWYVRDALLAELVGGRASWDAKRRAVTLAKGERRLVLPAGDQRLRDAGGLLYVEVAAFARVFPELRVVKADGRTLELRVQLNR</sequence>
<feature type="signal peptide" evidence="6">
    <location>
        <begin position="1"/>
        <end position="35"/>
    </location>
</feature>
<dbReference type="CDD" id="cd07560">
    <property type="entry name" value="Peptidase_S41_CPP"/>
    <property type="match status" value="1"/>
</dbReference>
<keyword evidence="3 5" id="KW-0378">Hydrolase</keyword>
<evidence type="ECO:0000313" key="9">
    <source>
        <dbReference type="Proteomes" id="UP000637720"/>
    </source>
</evidence>
<reference evidence="8" key="1">
    <citation type="journal article" date="2014" name="Int. J. Syst. Evol. Microbiol.">
        <title>Complete genome sequence of Corynebacterium casei LMG S-19264T (=DSM 44701T), isolated from a smear-ripened cheese.</title>
        <authorList>
            <consortium name="US DOE Joint Genome Institute (JGI-PGF)"/>
            <person name="Walter F."/>
            <person name="Albersmeier A."/>
            <person name="Kalinowski J."/>
            <person name="Ruckert C."/>
        </authorList>
    </citation>
    <scope>NUCLEOTIDE SEQUENCE</scope>
    <source>
        <strain evidence="8">JCM 14719</strain>
    </source>
</reference>
<dbReference type="Gene3D" id="2.30.42.10">
    <property type="match status" value="1"/>
</dbReference>
<reference evidence="8" key="2">
    <citation type="submission" date="2020-09" db="EMBL/GenBank/DDBJ databases">
        <authorList>
            <person name="Sun Q."/>
            <person name="Ohkuma M."/>
        </authorList>
    </citation>
    <scope>NUCLEOTIDE SEQUENCE</scope>
    <source>
        <strain evidence="8">JCM 14719</strain>
    </source>
</reference>
<accession>A0A8J3FEF1</accession>
<comment type="similarity">
    <text evidence="1 5">Belongs to the peptidase S41A family.</text>
</comment>
<dbReference type="EMBL" id="BMOF01000021">
    <property type="protein sequence ID" value="GGK00186.1"/>
    <property type="molecule type" value="Genomic_DNA"/>
</dbReference>
<keyword evidence="6" id="KW-0732">Signal</keyword>
<dbReference type="GO" id="GO:0006508">
    <property type="term" value="P:proteolysis"/>
    <property type="evidence" value="ECO:0007669"/>
    <property type="project" value="UniProtKB-KW"/>
</dbReference>
<dbReference type="InterPro" id="IPR005151">
    <property type="entry name" value="Tail-specific_protease"/>
</dbReference>
<dbReference type="GO" id="GO:0004175">
    <property type="term" value="F:endopeptidase activity"/>
    <property type="evidence" value="ECO:0007669"/>
    <property type="project" value="TreeGrafter"/>
</dbReference>
<feature type="domain" description="PDZ" evidence="7">
    <location>
        <begin position="105"/>
        <end position="173"/>
    </location>
</feature>
<organism evidence="8 9">
    <name type="scientific">Calditerricola satsumensis</name>
    <dbReference type="NCBI Taxonomy" id="373054"/>
    <lineage>
        <taxon>Bacteria</taxon>
        <taxon>Bacillati</taxon>
        <taxon>Bacillota</taxon>
        <taxon>Bacilli</taxon>
        <taxon>Bacillales</taxon>
        <taxon>Bacillaceae</taxon>
        <taxon>Calditerricola</taxon>
    </lineage>
</organism>
<evidence type="ECO:0000256" key="4">
    <source>
        <dbReference type="ARBA" id="ARBA00022825"/>
    </source>
</evidence>
<evidence type="ECO:0000256" key="2">
    <source>
        <dbReference type="ARBA" id="ARBA00022670"/>
    </source>
</evidence>
<dbReference type="InterPro" id="IPR029045">
    <property type="entry name" value="ClpP/crotonase-like_dom_sf"/>
</dbReference>
<dbReference type="PANTHER" id="PTHR32060:SF30">
    <property type="entry name" value="CARBOXY-TERMINAL PROCESSING PROTEASE CTPA"/>
    <property type="match status" value="1"/>
</dbReference>
<dbReference type="SUPFAM" id="SSF52096">
    <property type="entry name" value="ClpP/crotonase"/>
    <property type="match status" value="1"/>
</dbReference>
<evidence type="ECO:0000259" key="7">
    <source>
        <dbReference type="PROSITE" id="PS50106"/>
    </source>
</evidence>
<evidence type="ECO:0000256" key="3">
    <source>
        <dbReference type="ARBA" id="ARBA00022801"/>
    </source>
</evidence>